<evidence type="ECO:0000313" key="3">
    <source>
        <dbReference type="Proteomes" id="UP000078302"/>
    </source>
</evidence>
<sequence length="223" mass="23711">MSEKSAIEIVLIGAAEIEKILRTRFGAKGSGLTQLLLSVGEAVPTKTANRIFIIAKIRNQAAHNPSEFTLENVNGYMEICKLTISELKQAAPSKAPRPIHKQAKSRWTIRRRPPGFAYSRVIAYFALMLVLVATPFIIFFNTVFISPRSWATAALIAAMAIAGAGTLGTLAWLHKISASMLALVGISTAATLAIGHQATSQSATGLASLALIVGVFALAATRP</sequence>
<name>A0A179BQQ8_ACIFR</name>
<keyword evidence="1" id="KW-0472">Membrane</keyword>
<dbReference type="OrthoDB" id="5827998at2"/>
<feature type="transmembrane region" description="Helical" evidence="1">
    <location>
        <begin position="204"/>
        <end position="221"/>
    </location>
</feature>
<feature type="transmembrane region" description="Helical" evidence="1">
    <location>
        <begin position="150"/>
        <end position="173"/>
    </location>
</feature>
<keyword evidence="1" id="KW-0812">Transmembrane</keyword>
<gene>
    <name evidence="2" type="ORF">A4H96_01120</name>
</gene>
<feature type="transmembrane region" description="Helical" evidence="1">
    <location>
        <begin position="121"/>
        <end position="144"/>
    </location>
</feature>
<reference evidence="2 3" key="1">
    <citation type="submission" date="2016-04" db="EMBL/GenBank/DDBJ databases">
        <title>Acidithiobacillus ferrooxidans genome sequencing and assembly.</title>
        <authorList>
            <person name="Zhou Z."/>
        </authorList>
    </citation>
    <scope>NUCLEOTIDE SEQUENCE [LARGE SCALE GENOMIC DNA]</scope>
    <source>
        <strain evidence="2 3">BY0502</strain>
    </source>
</reference>
<dbReference type="Proteomes" id="UP000078302">
    <property type="component" value="Unassembled WGS sequence"/>
</dbReference>
<comment type="caution">
    <text evidence="2">The sequence shown here is derived from an EMBL/GenBank/DDBJ whole genome shotgun (WGS) entry which is preliminary data.</text>
</comment>
<proteinExistence type="predicted"/>
<evidence type="ECO:0000256" key="1">
    <source>
        <dbReference type="SAM" id="Phobius"/>
    </source>
</evidence>
<keyword evidence="3" id="KW-1185">Reference proteome</keyword>
<dbReference type="EMBL" id="LVXZ01000012">
    <property type="protein sequence ID" value="OAP93374.1"/>
    <property type="molecule type" value="Genomic_DNA"/>
</dbReference>
<dbReference type="AlphaFoldDB" id="A0A179BQQ8"/>
<organism evidence="2 3">
    <name type="scientific">Acidithiobacillus ferrooxidans</name>
    <name type="common">Thiobacillus ferrooxidans</name>
    <dbReference type="NCBI Taxonomy" id="920"/>
    <lineage>
        <taxon>Bacteria</taxon>
        <taxon>Pseudomonadati</taxon>
        <taxon>Pseudomonadota</taxon>
        <taxon>Acidithiobacillia</taxon>
        <taxon>Acidithiobacillales</taxon>
        <taxon>Acidithiobacillaceae</taxon>
        <taxon>Acidithiobacillus</taxon>
    </lineage>
</organism>
<accession>A0A179BQQ8</accession>
<feature type="transmembrane region" description="Helical" evidence="1">
    <location>
        <begin position="180"/>
        <end position="198"/>
    </location>
</feature>
<evidence type="ECO:0008006" key="4">
    <source>
        <dbReference type="Google" id="ProtNLM"/>
    </source>
</evidence>
<keyword evidence="1" id="KW-1133">Transmembrane helix</keyword>
<dbReference type="RefSeq" id="WP_064217875.1">
    <property type="nucleotide sequence ID" value="NZ_LVXZ01000012.1"/>
</dbReference>
<evidence type="ECO:0000313" key="2">
    <source>
        <dbReference type="EMBL" id="OAP93374.1"/>
    </source>
</evidence>
<protein>
    <recommendedName>
        <fullName evidence="4">DUF4145 domain-containing protein</fullName>
    </recommendedName>
</protein>